<keyword evidence="5" id="KW-0472">Membrane</keyword>
<accession>A0A7X6ICL3</accession>
<dbReference type="GO" id="GO:0009055">
    <property type="term" value="F:electron transfer activity"/>
    <property type="evidence" value="ECO:0007669"/>
    <property type="project" value="InterPro"/>
</dbReference>
<evidence type="ECO:0000256" key="1">
    <source>
        <dbReference type="ARBA" id="ARBA00022617"/>
    </source>
</evidence>
<evidence type="ECO:0000313" key="7">
    <source>
        <dbReference type="EMBL" id="NKE72651.1"/>
    </source>
</evidence>
<evidence type="ECO:0000259" key="6">
    <source>
        <dbReference type="PROSITE" id="PS51007"/>
    </source>
</evidence>
<evidence type="ECO:0000313" key="8">
    <source>
        <dbReference type="Proteomes" id="UP000534783"/>
    </source>
</evidence>
<sequence>MSFRHRERGRGRRRSDRIPRGDIWRPLLADDPTRRLCAGLKSLQPGGLSGWTGSHLNQMVCRSVRKGEEEMMKHASILISGFLFALSVVFYGISPAFASDVEKGKKLYGDKKCSLCHVIAGTGGKMGPDLTDVGNQRDRDWLKKFLKNPKEAVPGAKMMAVKGSEEEIAALVDYMLSLKK</sequence>
<dbReference type="GO" id="GO:0020037">
    <property type="term" value="F:heme binding"/>
    <property type="evidence" value="ECO:0007669"/>
    <property type="project" value="InterPro"/>
</dbReference>
<keyword evidence="8" id="KW-1185">Reference proteome</keyword>
<keyword evidence="3 4" id="KW-0408">Iron</keyword>
<organism evidence="7 8">
    <name type="scientific">Candidatus Manganitrophus noduliformans</name>
    <dbReference type="NCBI Taxonomy" id="2606439"/>
    <lineage>
        <taxon>Bacteria</taxon>
        <taxon>Pseudomonadati</taxon>
        <taxon>Nitrospirota</taxon>
        <taxon>Nitrospiria</taxon>
        <taxon>Candidatus Troglogloeales</taxon>
        <taxon>Candidatus Manganitrophaceae</taxon>
        <taxon>Candidatus Manganitrophus</taxon>
    </lineage>
</organism>
<dbReference type="Proteomes" id="UP000534783">
    <property type="component" value="Unassembled WGS sequence"/>
</dbReference>
<keyword evidence="1 4" id="KW-0349">Heme</keyword>
<dbReference type="AlphaFoldDB" id="A0A7X6ICL3"/>
<evidence type="ECO:0000256" key="5">
    <source>
        <dbReference type="SAM" id="Phobius"/>
    </source>
</evidence>
<keyword evidence="5" id="KW-1133">Transmembrane helix</keyword>
<dbReference type="EMBL" id="VTOW01000003">
    <property type="protein sequence ID" value="NKE72651.1"/>
    <property type="molecule type" value="Genomic_DNA"/>
</dbReference>
<dbReference type="Gene3D" id="1.10.760.10">
    <property type="entry name" value="Cytochrome c-like domain"/>
    <property type="match status" value="1"/>
</dbReference>
<name>A0A7X6ICL3_9BACT</name>
<feature type="domain" description="Cytochrome c" evidence="6">
    <location>
        <begin position="99"/>
        <end position="179"/>
    </location>
</feature>
<keyword evidence="2 4" id="KW-0479">Metal-binding</keyword>
<evidence type="ECO:0000256" key="2">
    <source>
        <dbReference type="ARBA" id="ARBA00022723"/>
    </source>
</evidence>
<feature type="transmembrane region" description="Helical" evidence="5">
    <location>
        <begin position="75"/>
        <end position="93"/>
    </location>
</feature>
<dbReference type="GO" id="GO:0046872">
    <property type="term" value="F:metal ion binding"/>
    <property type="evidence" value="ECO:0007669"/>
    <property type="project" value="UniProtKB-KW"/>
</dbReference>
<dbReference type="PROSITE" id="PS51007">
    <property type="entry name" value="CYTC"/>
    <property type="match status" value="1"/>
</dbReference>
<dbReference type="InterPro" id="IPR036909">
    <property type="entry name" value="Cyt_c-like_dom_sf"/>
</dbReference>
<gene>
    <name evidence="7" type="ORF">MNODULE_18020</name>
</gene>
<evidence type="ECO:0000256" key="4">
    <source>
        <dbReference type="PROSITE-ProRule" id="PRU00433"/>
    </source>
</evidence>
<evidence type="ECO:0000256" key="3">
    <source>
        <dbReference type="ARBA" id="ARBA00023004"/>
    </source>
</evidence>
<keyword evidence="5" id="KW-0812">Transmembrane</keyword>
<comment type="caution">
    <text evidence="7">The sequence shown here is derived from an EMBL/GenBank/DDBJ whole genome shotgun (WGS) entry which is preliminary data.</text>
</comment>
<reference evidence="7 8" key="1">
    <citation type="journal article" date="2020" name="Nature">
        <title>Bacterial chemolithoautotrophy via manganese oxidation.</title>
        <authorList>
            <person name="Yu H."/>
            <person name="Leadbetter J.R."/>
        </authorList>
    </citation>
    <scope>NUCLEOTIDE SEQUENCE [LARGE SCALE GENOMIC DNA]</scope>
    <source>
        <strain evidence="7 8">Mn-1</strain>
    </source>
</reference>
<dbReference type="InterPro" id="IPR009056">
    <property type="entry name" value="Cyt_c-like_dom"/>
</dbReference>
<dbReference type="PANTHER" id="PTHR33546:SF1">
    <property type="entry name" value="LARGE, MULTIFUNCTIONAL SECRETED PROTEIN"/>
    <property type="match status" value="1"/>
</dbReference>
<proteinExistence type="predicted"/>
<dbReference type="SUPFAM" id="SSF46626">
    <property type="entry name" value="Cytochrome c"/>
    <property type="match status" value="1"/>
</dbReference>
<dbReference type="Pfam" id="PF00034">
    <property type="entry name" value="Cytochrom_C"/>
    <property type="match status" value="1"/>
</dbReference>
<protein>
    <submittedName>
        <fullName evidence="7">Cytochrome c</fullName>
    </submittedName>
</protein>
<dbReference type="PANTHER" id="PTHR33546">
    <property type="entry name" value="LARGE, MULTIFUNCTIONAL SECRETED PROTEIN-RELATED"/>
    <property type="match status" value="1"/>
</dbReference>